<name>A0A6C0HR99_9ZZZZ</name>
<dbReference type="AlphaFoldDB" id="A0A6C0HR99"/>
<proteinExistence type="predicted"/>
<accession>A0A6C0HR99</accession>
<reference evidence="1" key="1">
    <citation type="journal article" date="2020" name="Nature">
        <title>Giant virus diversity and host interactions through global metagenomics.</title>
        <authorList>
            <person name="Schulz F."/>
            <person name="Roux S."/>
            <person name="Paez-Espino D."/>
            <person name="Jungbluth S."/>
            <person name="Walsh D.A."/>
            <person name="Denef V.J."/>
            <person name="McMahon K.D."/>
            <person name="Konstantinidis K.T."/>
            <person name="Eloe-Fadrosh E.A."/>
            <person name="Kyrpides N.C."/>
            <person name="Woyke T."/>
        </authorList>
    </citation>
    <scope>NUCLEOTIDE SEQUENCE</scope>
    <source>
        <strain evidence="1">GVMAG-M-3300023184-165</strain>
    </source>
</reference>
<organism evidence="1">
    <name type="scientific">viral metagenome</name>
    <dbReference type="NCBI Taxonomy" id="1070528"/>
    <lineage>
        <taxon>unclassified sequences</taxon>
        <taxon>metagenomes</taxon>
        <taxon>organismal metagenomes</taxon>
    </lineage>
</organism>
<dbReference type="EMBL" id="MN740002">
    <property type="protein sequence ID" value="QHT82635.1"/>
    <property type="molecule type" value="Genomic_DNA"/>
</dbReference>
<protein>
    <submittedName>
        <fullName evidence="1">Uncharacterized protein</fullName>
    </submittedName>
</protein>
<sequence length="374" mass="44289">MTQLNYNNAECYNRMKYVNECLGISDDFSIEKNKNIVFVYTPPKVGSTTLVSSIRLNACGKFTVLHLHNEIMLRVLYKITDVTVLDIIKFNRFLGKTVIVIDIYRSPIEQKISTFFENIHSLHFNAPIEVLNTFEVNRIIKRFNQVFPYLQTNDHFRTKYMVPFPEKFDFTNKYIHAEVDGINYFKLRLKDSNEWKTVLQKVLNINVEIYIAKDYETSKKPINHIFSLFKQYYEIPSNLFQLIEGDEHLKYYYTEYERTQYLNTWRSKMNITEISTFTPNEYSFYMDVALDNQYISEIQQDHYIDLGCLCMGCCRKRGRMLLKIKNGEVVDEKIHHGEAVGEYLKMKAKHIPVYSLRTIPRNAGLRRPMASLYS</sequence>
<evidence type="ECO:0000313" key="1">
    <source>
        <dbReference type="EMBL" id="QHT82635.1"/>
    </source>
</evidence>